<name>A0A6J5NN20_9CAUD</name>
<evidence type="ECO:0000259" key="2">
    <source>
        <dbReference type="SMART" id="SM00470"/>
    </source>
</evidence>
<dbReference type="PANTHER" id="PTHR33375:SF1">
    <property type="entry name" value="CHROMOSOME-PARTITIONING PROTEIN PARB-RELATED"/>
    <property type="match status" value="1"/>
</dbReference>
<dbReference type="Pfam" id="PF02195">
    <property type="entry name" value="ParB_N"/>
    <property type="match status" value="2"/>
</dbReference>
<dbReference type="InterPro" id="IPR036086">
    <property type="entry name" value="ParB/Sulfiredoxin_sf"/>
</dbReference>
<accession>A0A6J5NN20</accession>
<dbReference type="InterPro" id="IPR050336">
    <property type="entry name" value="Chromosome_partition/occlusion"/>
</dbReference>
<reference evidence="3" key="1">
    <citation type="submission" date="2020-04" db="EMBL/GenBank/DDBJ databases">
        <authorList>
            <person name="Chiriac C."/>
            <person name="Salcher M."/>
            <person name="Ghai R."/>
            <person name="Kavagutti S V."/>
        </authorList>
    </citation>
    <scope>NUCLEOTIDE SEQUENCE</scope>
</reference>
<dbReference type="InterPro" id="IPR003115">
    <property type="entry name" value="ParB_N"/>
</dbReference>
<dbReference type="GO" id="GO:0007059">
    <property type="term" value="P:chromosome segregation"/>
    <property type="evidence" value="ECO:0007669"/>
    <property type="project" value="TreeGrafter"/>
</dbReference>
<organism evidence="3">
    <name type="scientific">uncultured Caudovirales phage</name>
    <dbReference type="NCBI Taxonomy" id="2100421"/>
    <lineage>
        <taxon>Viruses</taxon>
        <taxon>Duplodnaviria</taxon>
        <taxon>Heunggongvirae</taxon>
        <taxon>Uroviricota</taxon>
        <taxon>Caudoviricetes</taxon>
        <taxon>Peduoviridae</taxon>
        <taxon>Maltschvirus</taxon>
        <taxon>Maltschvirus maltsch</taxon>
    </lineage>
</organism>
<dbReference type="SUPFAM" id="SSF110849">
    <property type="entry name" value="ParB/Sulfiredoxin"/>
    <property type="match status" value="2"/>
</dbReference>
<proteinExistence type="predicted"/>
<dbReference type="Gene3D" id="3.90.1530.10">
    <property type="entry name" value="Conserved hypothetical protein from pyrococcus furiosus pfu- 392566-001, ParB domain"/>
    <property type="match status" value="2"/>
</dbReference>
<feature type="domain" description="ParB-like N-terminal" evidence="2">
    <location>
        <begin position="10"/>
        <end position="93"/>
    </location>
</feature>
<protein>
    <submittedName>
        <fullName evidence="3">ParB/Sulfiredoxin</fullName>
    </submittedName>
</protein>
<feature type="domain" description="ParB-like N-terminal" evidence="2">
    <location>
        <begin position="213"/>
        <end position="296"/>
    </location>
</feature>
<dbReference type="SMART" id="SM00470">
    <property type="entry name" value="ParB"/>
    <property type="match status" value="2"/>
</dbReference>
<dbReference type="EMBL" id="LR796677">
    <property type="protein sequence ID" value="CAB4159116.1"/>
    <property type="molecule type" value="Genomic_DNA"/>
</dbReference>
<sequence length="398" mass="44230">MSERVLVTSQLVKTEQLKTHPRNPRRGNVPAIADSLKHHGQYRPIVAQKSTNFILAGNHTFEAAKSLGWDTVACTLLDVDDQTAERILIADNRTSDLASYDDNALSALLHSLPDLDGTGFGQLDLDQLDGVFDDVDEPDPKPTPEPKPKATIQIGIHQLWVDETPLNVWRSRFTEMEKRAATELIRSLLGFPDIIKPNAKDRHSPENVTAKVETVPIKTLIPFDGNAREGDIGAIVESLKHLGQYRPVVARRETNQILVGNHTWRAAKHLGWKNIAVAWVDVDDEQATRIVLVDNRTSDISGYDDSTLLALLTNVSSLDGTGFTPEDLDDLLNDIKTDRDHKPTPTKDVRCRIDKWSFKVSPAEFSAWSAKRTDAETPNHIANSLGLPEGSWTTENPE</sequence>
<feature type="region of interest" description="Disordered" evidence="1">
    <location>
        <begin position="370"/>
        <end position="398"/>
    </location>
</feature>
<evidence type="ECO:0000256" key="1">
    <source>
        <dbReference type="SAM" id="MobiDB-lite"/>
    </source>
</evidence>
<gene>
    <name evidence="3" type="ORF">UFOVP711_55</name>
</gene>
<dbReference type="PANTHER" id="PTHR33375">
    <property type="entry name" value="CHROMOSOME-PARTITIONING PROTEIN PARB-RELATED"/>
    <property type="match status" value="1"/>
</dbReference>
<evidence type="ECO:0000313" key="3">
    <source>
        <dbReference type="EMBL" id="CAB4159116.1"/>
    </source>
</evidence>